<dbReference type="PANTHER" id="PTHR43236:SF1">
    <property type="entry name" value="BLL7220 PROTEIN"/>
    <property type="match status" value="1"/>
</dbReference>
<evidence type="ECO:0000313" key="3">
    <source>
        <dbReference type="EMBL" id="MDE1479430.1"/>
    </source>
</evidence>
<dbReference type="Pfam" id="PF01381">
    <property type="entry name" value="HTH_3"/>
    <property type="match status" value="1"/>
</dbReference>
<comment type="caution">
    <text evidence="3">The sequence shown here is derived from an EMBL/GenBank/DDBJ whole genome shotgun (WGS) entry which is preliminary data.</text>
</comment>
<gene>
    <name evidence="3" type="ORF">KKJ01_14605</name>
</gene>
<reference evidence="3" key="2">
    <citation type="journal article" date="2022" name="J. Evol. Biol.">
        <title>Pre- and post-association barriers to host switching in sympatric mutualists.</title>
        <authorList>
            <person name="Dinges Z.M."/>
            <person name="Phillips R.K."/>
            <person name="Lively C.M."/>
            <person name="Bashey F."/>
        </authorList>
    </citation>
    <scope>NUCLEOTIDE SEQUENCE</scope>
    <source>
        <strain evidence="3">MC_266_E_2016</strain>
    </source>
</reference>
<dbReference type="Gene3D" id="1.10.10.2910">
    <property type="match status" value="1"/>
</dbReference>
<dbReference type="AlphaFoldDB" id="A0AAJ1J928"/>
<dbReference type="SUPFAM" id="SSF47413">
    <property type="entry name" value="lambda repressor-like DNA-binding domains"/>
    <property type="match status" value="1"/>
</dbReference>
<dbReference type="EMBL" id="JAILSO010000058">
    <property type="protein sequence ID" value="MDE1479430.1"/>
    <property type="molecule type" value="Genomic_DNA"/>
</dbReference>
<evidence type="ECO:0000259" key="2">
    <source>
        <dbReference type="PROSITE" id="PS50943"/>
    </source>
</evidence>
<protein>
    <submittedName>
        <fullName evidence="3">ImmA/IrrE family metallo-endopeptidase</fullName>
    </submittedName>
</protein>
<feature type="domain" description="HTH cro/C1-type" evidence="2">
    <location>
        <begin position="9"/>
        <end position="65"/>
    </location>
</feature>
<dbReference type="PANTHER" id="PTHR43236">
    <property type="entry name" value="ANTITOXIN HIGA1"/>
    <property type="match status" value="1"/>
</dbReference>
<dbReference type="SMART" id="SM00530">
    <property type="entry name" value="HTH_XRE"/>
    <property type="match status" value="1"/>
</dbReference>
<evidence type="ECO:0000256" key="1">
    <source>
        <dbReference type="ARBA" id="ARBA00007227"/>
    </source>
</evidence>
<organism evidence="3 4">
    <name type="scientific">Xenorhabdus bovienii</name>
    <name type="common">Xenorhabdus nematophila subsp. bovienii</name>
    <dbReference type="NCBI Taxonomy" id="40576"/>
    <lineage>
        <taxon>Bacteria</taxon>
        <taxon>Pseudomonadati</taxon>
        <taxon>Pseudomonadota</taxon>
        <taxon>Gammaproteobacteria</taxon>
        <taxon>Enterobacterales</taxon>
        <taxon>Morganellaceae</taxon>
        <taxon>Xenorhabdus</taxon>
    </lineage>
</organism>
<dbReference type="GO" id="GO:0003677">
    <property type="term" value="F:DNA binding"/>
    <property type="evidence" value="ECO:0007669"/>
    <property type="project" value="InterPro"/>
</dbReference>
<proteinExistence type="inferred from homology"/>
<reference evidence="3" key="1">
    <citation type="submission" date="2021-08" db="EMBL/GenBank/DDBJ databases">
        <authorList>
            <person name="Papudeshi B."/>
            <person name="Bashey-Visser F."/>
        </authorList>
    </citation>
    <scope>NUCLEOTIDE SEQUENCE</scope>
    <source>
        <strain evidence="3">MC_266_E_2016</strain>
    </source>
</reference>
<dbReference type="Gene3D" id="1.10.260.40">
    <property type="entry name" value="lambda repressor-like DNA-binding domains"/>
    <property type="match status" value="1"/>
</dbReference>
<dbReference type="PROSITE" id="PS50943">
    <property type="entry name" value="HTH_CROC1"/>
    <property type="match status" value="1"/>
</dbReference>
<comment type="similarity">
    <text evidence="1">Belongs to the short-chain fatty acyl-CoA assimilation regulator (ScfR) family.</text>
</comment>
<dbReference type="Proteomes" id="UP001222434">
    <property type="component" value="Unassembled WGS sequence"/>
</dbReference>
<accession>A0AAJ1J928</accession>
<dbReference type="Pfam" id="PF06114">
    <property type="entry name" value="Peptidase_M78"/>
    <property type="match status" value="1"/>
</dbReference>
<evidence type="ECO:0000313" key="4">
    <source>
        <dbReference type="Proteomes" id="UP001222434"/>
    </source>
</evidence>
<dbReference type="InterPro" id="IPR052345">
    <property type="entry name" value="Rad_response_metalloprotease"/>
</dbReference>
<name>A0AAJ1J928_XENBV</name>
<dbReference type="CDD" id="cd00093">
    <property type="entry name" value="HTH_XRE"/>
    <property type="match status" value="1"/>
</dbReference>
<dbReference type="InterPro" id="IPR010982">
    <property type="entry name" value="Lambda_DNA-bd_dom_sf"/>
</dbReference>
<dbReference type="InterPro" id="IPR001387">
    <property type="entry name" value="Cro/C1-type_HTH"/>
</dbReference>
<sequence length="346" mass="39162">MAKFNPSRLNLARVRRGLTMTALAKKAGISHRIVVEYEKDYCLYEPSEKTVSALVDALKYPAEFFFGDDIESINPSTVSFRSLKKMTAAQEGAAIGAGQIGLILNDYFESKFKLPELNLIDLRGETPELAARTLREYWRLGNKSISSMVHLLEMNGIKVFSLSENAVEVDAYSFWKDEKAYIFLNNQKTAERSRFDAAHELGHLVLHKHGTPQGKDVEAEANEFASAFLMPKENILAAKMQHPSVDGMSQLRDNWKVSTFALIYRMRQIGALTTWQYNNLVREASARGFRTKEDRVMERERSVIIDKLLQVLSSEGCTLPTISRQLNIPLSEVSNLLFRFGLISNI</sequence>
<dbReference type="InterPro" id="IPR010359">
    <property type="entry name" value="IrrE_HExxH"/>
</dbReference>
<dbReference type="RefSeq" id="WP_274713062.1">
    <property type="nucleotide sequence ID" value="NZ_JAILSO010000058.1"/>
</dbReference>